<dbReference type="Gene3D" id="3.40.50.720">
    <property type="entry name" value="NAD(P)-binding Rossmann-like Domain"/>
    <property type="match status" value="1"/>
</dbReference>
<dbReference type="KEGG" id="mech:Q9L42_019475"/>
<sequence length="251" mass="27043">MEKSSFAMFSQKAYNANGRNVVDKHKVIVITGATRGLGRAMASQIASLGHTVIGCGRSEAAIDTLMTELGTPHRFDVVDVTRDGDVATWAASVIKDFGPPDLLMNNAALINSVKPLWQMSAQDFDPVIDVNIKGVANVVRHFVPAMIERQSGVIVNFSSGWGRGTDSGVAPYCTTKWAIEGLTRSLAQELPKNMAAIPLNPGIIDTDMLKICFGDEAKHYPSAERWAEIAVPFLLKLSASDNGRPLSVPGY</sequence>
<dbReference type="CDD" id="cd05233">
    <property type="entry name" value="SDR_c"/>
    <property type="match status" value="1"/>
</dbReference>
<dbReference type="GO" id="GO:0005829">
    <property type="term" value="C:cytosol"/>
    <property type="evidence" value="ECO:0007669"/>
    <property type="project" value="TreeGrafter"/>
</dbReference>
<dbReference type="GO" id="GO:0016616">
    <property type="term" value="F:oxidoreductase activity, acting on the CH-OH group of donors, NAD or NADP as acceptor"/>
    <property type="evidence" value="ECO:0007669"/>
    <property type="project" value="TreeGrafter"/>
</dbReference>
<evidence type="ECO:0000256" key="1">
    <source>
        <dbReference type="RuleBase" id="RU000363"/>
    </source>
</evidence>
<dbReference type="PANTHER" id="PTHR45267:SF2">
    <property type="entry name" value="NADPH-DEPENDENT PTERIN ALDEHYDE REDUCTASE"/>
    <property type="match status" value="1"/>
</dbReference>
<dbReference type="InterPro" id="IPR036291">
    <property type="entry name" value="NAD(P)-bd_dom_sf"/>
</dbReference>
<dbReference type="SUPFAM" id="SSF51735">
    <property type="entry name" value="NAD(P)-binding Rossmann-fold domains"/>
    <property type="match status" value="1"/>
</dbReference>
<dbReference type="InterPro" id="IPR002347">
    <property type="entry name" value="SDR_fam"/>
</dbReference>
<dbReference type="EMBL" id="CP157743">
    <property type="protein sequence ID" value="XBS20500.1"/>
    <property type="molecule type" value="Genomic_DNA"/>
</dbReference>
<name>A0AAU7NTZ8_9GAMM</name>
<organism evidence="2 3">
    <name type="scientific">Methylomarinum roseum</name>
    <dbReference type="NCBI Taxonomy" id="3067653"/>
    <lineage>
        <taxon>Bacteria</taxon>
        <taxon>Pseudomonadati</taxon>
        <taxon>Pseudomonadota</taxon>
        <taxon>Gammaproteobacteria</taxon>
        <taxon>Methylococcales</taxon>
        <taxon>Methylococcaceae</taxon>
        <taxon>Methylomarinum</taxon>
    </lineage>
</organism>
<dbReference type="RefSeq" id="WP_305906719.1">
    <property type="nucleotide sequence ID" value="NZ_CP157743.1"/>
</dbReference>
<dbReference type="PRINTS" id="PR00080">
    <property type="entry name" value="SDRFAMILY"/>
</dbReference>
<dbReference type="AlphaFoldDB" id="A0AAU7NTZ8"/>
<keyword evidence="3" id="KW-1185">Reference proteome</keyword>
<protein>
    <submittedName>
        <fullName evidence="2">SDR family NAD(P)-dependent oxidoreductase</fullName>
    </submittedName>
</protein>
<dbReference type="PANTHER" id="PTHR45267">
    <property type="match status" value="1"/>
</dbReference>
<reference evidence="2 3" key="1">
    <citation type="journal article" date="2024" name="Microbiology">
        <title>Methylomarinum rosea sp. nov., a novel halophilic methanotrophic bacterium from the hypersaline Lake Elton.</title>
        <authorList>
            <person name="Suleimanov R.Z."/>
            <person name="Oshkin I.Y."/>
            <person name="Danilova O.V."/>
            <person name="Suzina N.E."/>
            <person name="Dedysh S.N."/>
        </authorList>
    </citation>
    <scope>NUCLEOTIDE SEQUENCE [LARGE SCALE GENOMIC DNA]</scope>
    <source>
        <strain evidence="2 3">Ch1-1</strain>
    </source>
</reference>
<dbReference type="InterPro" id="IPR053241">
    <property type="entry name" value="NADPH_pterin_aldehyde_rdct"/>
</dbReference>
<dbReference type="PRINTS" id="PR00081">
    <property type="entry name" value="GDHRDH"/>
</dbReference>
<dbReference type="InterPro" id="IPR020904">
    <property type="entry name" value="Sc_DH/Rdtase_CS"/>
</dbReference>
<dbReference type="Proteomes" id="UP001225378">
    <property type="component" value="Chromosome"/>
</dbReference>
<accession>A0AAU7NTZ8</accession>
<evidence type="ECO:0000313" key="2">
    <source>
        <dbReference type="EMBL" id="XBS20500.1"/>
    </source>
</evidence>
<dbReference type="PROSITE" id="PS00061">
    <property type="entry name" value="ADH_SHORT"/>
    <property type="match status" value="1"/>
</dbReference>
<comment type="similarity">
    <text evidence="1">Belongs to the short-chain dehydrogenases/reductases (SDR) family.</text>
</comment>
<proteinExistence type="inferred from homology"/>
<dbReference type="Pfam" id="PF00106">
    <property type="entry name" value="adh_short"/>
    <property type="match status" value="1"/>
</dbReference>
<evidence type="ECO:0000313" key="3">
    <source>
        <dbReference type="Proteomes" id="UP001225378"/>
    </source>
</evidence>
<gene>
    <name evidence="2" type="ORF">Q9L42_019475</name>
</gene>